<keyword evidence="2" id="KW-0732">Signal</keyword>
<evidence type="ECO:0000313" key="3">
    <source>
        <dbReference type="EMBL" id="KAF2872982.1"/>
    </source>
</evidence>
<evidence type="ECO:0000256" key="1">
    <source>
        <dbReference type="SAM" id="Phobius"/>
    </source>
</evidence>
<feature type="transmembrane region" description="Helical" evidence="1">
    <location>
        <begin position="142"/>
        <end position="168"/>
    </location>
</feature>
<dbReference type="PROSITE" id="PS51257">
    <property type="entry name" value="PROKAR_LIPOPROTEIN"/>
    <property type="match status" value="1"/>
</dbReference>
<evidence type="ECO:0000256" key="2">
    <source>
        <dbReference type="SAM" id="SignalP"/>
    </source>
</evidence>
<feature type="signal peptide" evidence="2">
    <location>
        <begin position="1"/>
        <end position="38"/>
    </location>
</feature>
<keyword evidence="1" id="KW-0812">Transmembrane</keyword>
<dbReference type="Proteomes" id="UP000481861">
    <property type="component" value="Unassembled WGS sequence"/>
</dbReference>
<organism evidence="3 4">
    <name type="scientific">Massariosphaeria phaeospora</name>
    <dbReference type="NCBI Taxonomy" id="100035"/>
    <lineage>
        <taxon>Eukaryota</taxon>
        <taxon>Fungi</taxon>
        <taxon>Dikarya</taxon>
        <taxon>Ascomycota</taxon>
        <taxon>Pezizomycotina</taxon>
        <taxon>Dothideomycetes</taxon>
        <taxon>Pleosporomycetidae</taxon>
        <taxon>Pleosporales</taxon>
        <taxon>Pleosporales incertae sedis</taxon>
        <taxon>Massariosphaeria</taxon>
    </lineage>
</organism>
<feature type="transmembrane region" description="Helical" evidence="1">
    <location>
        <begin position="188"/>
        <end position="212"/>
    </location>
</feature>
<proteinExistence type="predicted"/>
<keyword evidence="1" id="KW-1133">Transmembrane helix</keyword>
<sequence length="215" mass="23012">MAISRSRIHSTILSCCFLCASLACTILMICSCIPPTNKDPPAIANIYALRISYPNADVRVGPFALCINTTETLSCGKFSEADPIHLAALHPDIVDGIRTAHSLQRNVFHIGGLAFAVFFLFLALEAQLLYMLTCRSPTARIIAFGVMGCAILGSTVQGVVMLFVFAALKIASSPAVQYVPGRYWIVLQWLSVGFAVSAVGADSIFGPLASILDEI</sequence>
<dbReference type="AlphaFoldDB" id="A0A7C8MGW9"/>
<dbReference type="EMBL" id="JAADJZ010000008">
    <property type="protein sequence ID" value="KAF2872982.1"/>
    <property type="molecule type" value="Genomic_DNA"/>
</dbReference>
<evidence type="ECO:0000313" key="4">
    <source>
        <dbReference type="Proteomes" id="UP000481861"/>
    </source>
</evidence>
<dbReference type="GO" id="GO:0005886">
    <property type="term" value="C:plasma membrane"/>
    <property type="evidence" value="ECO:0007669"/>
    <property type="project" value="InterPro"/>
</dbReference>
<gene>
    <name evidence="3" type="ORF">BDV95DRAFT_593369</name>
</gene>
<keyword evidence="1" id="KW-0472">Membrane</keyword>
<dbReference type="Pfam" id="PF06687">
    <property type="entry name" value="SUR7"/>
    <property type="match status" value="1"/>
</dbReference>
<reference evidence="3 4" key="1">
    <citation type="submission" date="2020-01" db="EMBL/GenBank/DDBJ databases">
        <authorList>
            <consortium name="DOE Joint Genome Institute"/>
            <person name="Haridas S."/>
            <person name="Albert R."/>
            <person name="Binder M."/>
            <person name="Bloem J."/>
            <person name="Labutti K."/>
            <person name="Salamov A."/>
            <person name="Andreopoulos B."/>
            <person name="Baker S.E."/>
            <person name="Barry K."/>
            <person name="Bills G."/>
            <person name="Bluhm B.H."/>
            <person name="Cannon C."/>
            <person name="Castanera R."/>
            <person name="Culley D.E."/>
            <person name="Daum C."/>
            <person name="Ezra D."/>
            <person name="Gonzalez J.B."/>
            <person name="Henrissat B."/>
            <person name="Kuo A."/>
            <person name="Liang C."/>
            <person name="Lipzen A."/>
            <person name="Lutzoni F."/>
            <person name="Magnuson J."/>
            <person name="Mondo S."/>
            <person name="Nolan M."/>
            <person name="Ohm R."/>
            <person name="Pangilinan J."/>
            <person name="Park H.-J.H."/>
            <person name="Ramirez L."/>
            <person name="Alfaro M."/>
            <person name="Sun H."/>
            <person name="Tritt A."/>
            <person name="Yoshinaga Y."/>
            <person name="Zwiers L.-H.L."/>
            <person name="Turgeon B.G."/>
            <person name="Goodwin S.B."/>
            <person name="Spatafora J.W."/>
            <person name="Crous P.W."/>
            <person name="Grigoriev I.V."/>
        </authorList>
    </citation>
    <scope>NUCLEOTIDE SEQUENCE [LARGE SCALE GENOMIC DNA]</scope>
    <source>
        <strain evidence="3 4">CBS 611.86</strain>
    </source>
</reference>
<keyword evidence="4" id="KW-1185">Reference proteome</keyword>
<feature type="transmembrane region" description="Helical" evidence="1">
    <location>
        <begin position="107"/>
        <end position="130"/>
    </location>
</feature>
<accession>A0A7C8MGW9</accession>
<name>A0A7C8MGW9_9PLEO</name>
<evidence type="ECO:0008006" key="5">
    <source>
        <dbReference type="Google" id="ProtNLM"/>
    </source>
</evidence>
<dbReference type="InterPro" id="IPR009571">
    <property type="entry name" value="SUR7/Rim9-like_fungi"/>
</dbReference>
<protein>
    <recommendedName>
        <fullName evidence="5">Actin cortical patch SUR7/pH-response regulator pali</fullName>
    </recommendedName>
</protein>
<comment type="caution">
    <text evidence="3">The sequence shown here is derived from an EMBL/GenBank/DDBJ whole genome shotgun (WGS) entry which is preliminary data.</text>
</comment>
<feature type="chain" id="PRO_5028844847" description="Actin cortical patch SUR7/pH-response regulator pali" evidence="2">
    <location>
        <begin position="39"/>
        <end position="215"/>
    </location>
</feature>